<accession>A0AAD7G2A5</accession>
<feature type="compositionally biased region" description="Basic residues" evidence="1">
    <location>
        <begin position="174"/>
        <end position="187"/>
    </location>
</feature>
<comment type="caution">
    <text evidence="2">The sequence shown here is derived from an EMBL/GenBank/DDBJ whole genome shotgun (WGS) entry which is preliminary data.</text>
</comment>
<dbReference type="AlphaFoldDB" id="A0AAD7G2A5"/>
<feature type="region of interest" description="Disordered" evidence="1">
    <location>
        <begin position="153"/>
        <end position="190"/>
    </location>
</feature>
<name>A0AAD7G2A5_9AGAR</name>
<organism evidence="2 3">
    <name type="scientific">Roridomyces roridus</name>
    <dbReference type="NCBI Taxonomy" id="1738132"/>
    <lineage>
        <taxon>Eukaryota</taxon>
        <taxon>Fungi</taxon>
        <taxon>Dikarya</taxon>
        <taxon>Basidiomycota</taxon>
        <taxon>Agaricomycotina</taxon>
        <taxon>Agaricomycetes</taxon>
        <taxon>Agaricomycetidae</taxon>
        <taxon>Agaricales</taxon>
        <taxon>Marasmiineae</taxon>
        <taxon>Mycenaceae</taxon>
        <taxon>Roridomyces</taxon>
    </lineage>
</organism>
<evidence type="ECO:0000313" key="3">
    <source>
        <dbReference type="Proteomes" id="UP001221142"/>
    </source>
</evidence>
<evidence type="ECO:0000313" key="2">
    <source>
        <dbReference type="EMBL" id="KAJ7650502.1"/>
    </source>
</evidence>
<dbReference type="EMBL" id="JARKIF010000001">
    <property type="protein sequence ID" value="KAJ7650502.1"/>
    <property type="molecule type" value="Genomic_DNA"/>
</dbReference>
<proteinExistence type="predicted"/>
<protein>
    <submittedName>
        <fullName evidence="2">Uncharacterized protein</fullName>
    </submittedName>
</protein>
<keyword evidence="3" id="KW-1185">Reference proteome</keyword>
<gene>
    <name evidence="2" type="ORF">FB45DRAFT_859264</name>
</gene>
<feature type="region of interest" description="Disordered" evidence="1">
    <location>
        <begin position="525"/>
        <end position="549"/>
    </location>
</feature>
<dbReference type="Proteomes" id="UP001221142">
    <property type="component" value="Unassembled WGS sequence"/>
</dbReference>
<evidence type="ECO:0000256" key="1">
    <source>
        <dbReference type="SAM" id="MobiDB-lite"/>
    </source>
</evidence>
<reference evidence="2" key="1">
    <citation type="submission" date="2023-03" db="EMBL/GenBank/DDBJ databases">
        <title>Massive genome expansion in bonnet fungi (Mycena s.s.) driven by repeated elements and novel gene families across ecological guilds.</title>
        <authorList>
            <consortium name="Lawrence Berkeley National Laboratory"/>
            <person name="Harder C.B."/>
            <person name="Miyauchi S."/>
            <person name="Viragh M."/>
            <person name="Kuo A."/>
            <person name="Thoen E."/>
            <person name="Andreopoulos B."/>
            <person name="Lu D."/>
            <person name="Skrede I."/>
            <person name="Drula E."/>
            <person name="Henrissat B."/>
            <person name="Morin E."/>
            <person name="Kohler A."/>
            <person name="Barry K."/>
            <person name="LaButti K."/>
            <person name="Morin E."/>
            <person name="Salamov A."/>
            <person name="Lipzen A."/>
            <person name="Mereny Z."/>
            <person name="Hegedus B."/>
            <person name="Baldrian P."/>
            <person name="Stursova M."/>
            <person name="Weitz H."/>
            <person name="Taylor A."/>
            <person name="Grigoriev I.V."/>
            <person name="Nagy L.G."/>
            <person name="Martin F."/>
            <person name="Kauserud H."/>
        </authorList>
    </citation>
    <scope>NUCLEOTIDE SEQUENCE</scope>
    <source>
        <strain evidence="2">9284</strain>
    </source>
</reference>
<sequence length="674" mass="75592">MASIARDSEWQDPATDDEIELLDVHTVAEKGLLQTYQKQYPLVQPAPKDLSYDDRFKATFSCSYHDSPFVLFHWQAIERYLERAKPVLCPGGAEKLVKQLFRIQYRAGNIRLHFGPFSTVPKTQNIKCPQCREDVKCVDSSWLAGLGAQEVQSRREQHRSQQKMAKSIDSARKAKEKQRKKNQKLAKRAAMTSEHCARGVRVEIYDLVWFRTVDEIVGALLAAPRERADDQHQKILVRGDATGRGELFLVGDRPLKRPVTDFSKPVHCCRFDGNLTTTPRNMIVQHPKLRRSRYERLRRHAHGSVVADGRLKRLTRSGGHRVSGGEEEAEREQDVPTEINKLPWRVNFKTYERNRKNRYPLPPTAAPPSLPELLFQIRGDLAGKFENPKDLDPFMASIALIAEGSAELMEPDVKALLRNQKFQETGVALGNLETAIRLSILSYQANRPIQPQVIQPLLPYFLNAPLPLQPPPSPPPASPPLADNGVKKTNAKKLLVERLVKLEAPTQTPSLPTRRITRAMHALPAVSEDDSSDGGSSDASGDDSDGGRDFDLTKMFIERAERTIRNGAKFVYYSSKAPIPIDKPILPGKTKLVPGDVYVHNNTRSNKNQVWVAGKSGKWVDATHQVDTEKPHSHPDKGIEKVLILKQDGSPNWVSPRYQHNLVSGSASGSVKGN</sequence>